<keyword evidence="3" id="KW-0597">Phosphoprotein</keyword>
<dbReference type="Gene3D" id="1.10.287.130">
    <property type="match status" value="1"/>
</dbReference>
<name>A0A6H1U8A3_9CYAN</name>
<protein>
    <recommendedName>
        <fullName evidence="2">histidine kinase</fullName>
        <ecNumber evidence="2">2.7.13.3</ecNumber>
    </recommendedName>
</protein>
<dbReference type="InterPro" id="IPR003594">
    <property type="entry name" value="HATPase_dom"/>
</dbReference>
<dbReference type="EMBL" id="CP051167">
    <property type="protein sequence ID" value="QIZ73879.1"/>
    <property type="molecule type" value="Genomic_DNA"/>
</dbReference>
<dbReference type="PRINTS" id="PR00344">
    <property type="entry name" value="BCTRLSENSOR"/>
</dbReference>
<keyword evidence="5" id="KW-0902">Two-component regulatory system</keyword>
<evidence type="ECO:0000256" key="1">
    <source>
        <dbReference type="ARBA" id="ARBA00000085"/>
    </source>
</evidence>
<dbReference type="InterPro" id="IPR005467">
    <property type="entry name" value="His_kinase_dom"/>
</dbReference>
<dbReference type="KEGG" id="oxy:HCG48_21865"/>
<evidence type="ECO:0000313" key="10">
    <source>
        <dbReference type="Proteomes" id="UP000500857"/>
    </source>
</evidence>
<evidence type="ECO:0000259" key="8">
    <source>
        <dbReference type="PROSITE" id="PS50109"/>
    </source>
</evidence>
<evidence type="ECO:0000256" key="4">
    <source>
        <dbReference type="ARBA" id="ARBA00022777"/>
    </source>
</evidence>
<keyword evidence="4" id="KW-0808">Transferase</keyword>
<dbReference type="PANTHER" id="PTHR43065:SF50">
    <property type="entry name" value="HISTIDINE KINASE"/>
    <property type="match status" value="1"/>
</dbReference>
<dbReference type="Pfam" id="PF02518">
    <property type="entry name" value="HATPase_c"/>
    <property type="match status" value="1"/>
</dbReference>
<dbReference type="AlphaFoldDB" id="A0A6H1U8A3"/>
<dbReference type="SMART" id="SM00387">
    <property type="entry name" value="HATPase_c"/>
    <property type="match status" value="1"/>
</dbReference>
<dbReference type="SUPFAM" id="SSF55874">
    <property type="entry name" value="ATPase domain of HSP90 chaperone/DNA topoisomerase II/histidine kinase"/>
    <property type="match status" value="1"/>
</dbReference>
<proteinExistence type="predicted"/>
<dbReference type="EC" id="2.7.13.3" evidence="2"/>
<dbReference type="InterPro" id="IPR036890">
    <property type="entry name" value="HATPase_C_sf"/>
</dbReference>
<accession>A0A6H1U8A3</accession>
<dbReference type="InterPro" id="IPR036097">
    <property type="entry name" value="HisK_dim/P_sf"/>
</dbReference>
<feature type="transmembrane region" description="Helical" evidence="7">
    <location>
        <begin position="95"/>
        <end position="113"/>
    </location>
</feature>
<dbReference type="Proteomes" id="UP000500857">
    <property type="component" value="Chromosome"/>
</dbReference>
<keyword evidence="6" id="KW-0175">Coiled coil</keyword>
<reference evidence="9 10" key="1">
    <citation type="submission" date="2020-04" db="EMBL/GenBank/DDBJ databases">
        <authorList>
            <person name="Basu S."/>
            <person name="Maruthanayagam V."/>
            <person name="Chakraborty S."/>
            <person name="Pramanik A."/>
            <person name="Mukherjee J."/>
            <person name="Brink B."/>
        </authorList>
    </citation>
    <scope>NUCLEOTIDE SEQUENCE [LARGE SCALE GENOMIC DNA]</scope>
    <source>
        <strain evidence="9 10">AP17</strain>
    </source>
</reference>
<dbReference type="InterPro" id="IPR003661">
    <property type="entry name" value="HisK_dim/P_dom"/>
</dbReference>
<sequence>MTVVDANNKVLISSTGDRQVFSTLDLRKEGNLELLEQNSYLWKPSDPGMPLMQRWNNSFYVLELEISSNLSWKLILETSAAPYIESVHRRYIKTLGILFGISVLAIAFAVPVTRSLVKPLSQLAVVTTNLPEKLNENRTVYWPSSEVTEINSLIENFKLMKATLEQKFTELQKAKEKLEHRVKERTEELSRANKELISEIAERKQAAFALQKSEEKYRLQAAEMEQTLRELRKTQAQLIQTEKMSSLGQLVAGIAHEINNPINFIYANLVHAETYLDELLELLELYRQCYPNVEPEINEFLEEIDLDYSIADFPKMLKSMKNGADRIRDIVISLRTFSRLDEAEMKPIDIHSGIDSALTILEGRIKQKLGLNGVDLIEDYGKLPLIECYASQLNQVFLHILSNAIDAIEQRLVLAKSAHGNHQFSSKSDDRGKIKIRTRLLEGDRVGIYISDNGIGMKEATKERLFDPFFTTKPVGKGTGLGLSIAYQIIVEQHGGDLFCHSTWGEGTEFAISIPLHQKSTQLTTKI</sequence>
<dbReference type="PANTHER" id="PTHR43065">
    <property type="entry name" value="SENSOR HISTIDINE KINASE"/>
    <property type="match status" value="1"/>
</dbReference>
<keyword evidence="7" id="KW-0472">Membrane</keyword>
<evidence type="ECO:0000256" key="2">
    <source>
        <dbReference type="ARBA" id="ARBA00012438"/>
    </source>
</evidence>
<dbReference type="SUPFAM" id="SSF47384">
    <property type="entry name" value="Homodimeric domain of signal transducing histidine kinase"/>
    <property type="match status" value="1"/>
</dbReference>
<evidence type="ECO:0000313" key="9">
    <source>
        <dbReference type="EMBL" id="QIZ73879.1"/>
    </source>
</evidence>
<evidence type="ECO:0000256" key="6">
    <source>
        <dbReference type="SAM" id="Coils"/>
    </source>
</evidence>
<dbReference type="Gene3D" id="6.10.340.10">
    <property type="match status" value="1"/>
</dbReference>
<dbReference type="InterPro" id="IPR004358">
    <property type="entry name" value="Sig_transdc_His_kin-like_C"/>
</dbReference>
<keyword evidence="7" id="KW-0812">Transmembrane</keyword>
<dbReference type="GO" id="GO:0000155">
    <property type="term" value="F:phosphorelay sensor kinase activity"/>
    <property type="evidence" value="ECO:0007669"/>
    <property type="project" value="InterPro"/>
</dbReference>
<comment type="catalytic activity">
    <reaction evidence="1">
        <text>ATP + protein L-histidine = ADP + protein N-phospho-L-histidine.</text>
        <dbReference type="EC" id="2.7.13.3"/>
    </reaction>
</comment>
<evidence type="ECO:0000256" key="3">
    <source>
        <dbReference type="ARBA" id="ARBA00022553"/>
    </source>
</evidence>
<feature type="domain" description="Histidine kinase" evidence="8">
    <location>
        <begin position="253"/>
        <end position="518"/>
    </location>
</feature>
<gene>
    <name evidence="9" type="ORF">HCG48_21865</name>
</gene>
<keyword evidence="4" id="KW-0418">Kinase</keyword>
<evidence type="ECO:0000256" key="7">
    <source>
        <dbReference type="SAM" id="Phobius"/>
    </source>
</evidence>
<organism evidence="9 10">
    <name type="scientific">Oxynema aestuarii AP17</name>
    <dbReference type="NCBI Taxonomy" id="2064643"/>
    <lineage>
        <taxon>Bacteria</taxon>
        <taxon>Bacillati</taxon>
        <taxon>Cyanobacteriota</taxon>
        <taxon>Cyanophyceae</taxon>
        <taxon>Oscillatoriophycideae</taxon>
        <taxon>Oscillatoriales</taxon>
        <taxon>Oscillatoriaceae</taxon>
        <taxon>Oxynema</taxon>
        <taxon>Oxynema aestuarii</taxon>
    </lineage>
</organism>
<dbReference type="PROSITE" id="PS50109">
    <property type="entry name" value="HIS_KIN"/>
    <property type="match status" value="1"/>
</dbReference>
<evidence type="ECO:0000256" key="5">
    <source>
        <dbReference type="ARBA" id="ARBA00023012"/>
    </source>
</evidence>
<dbReference type="CDD" id="cd00082">
    <property type="entry name" value="HisKA"/>
    <property type="match status" value="1"/>
</dbReference>
<keyword evidence="7" id="KW-1133">Transmembrane helix</keyword>
<feature type="coiled-coil region" evidence="6">
    <location>
        <begin position="154"/>
        <end position="244"/>
    </location>
</feature>
<keyword evidence="10" id="KW-1185">Reference proteome</keyword>
<dbReference type="Gene3D" id="3.30.565.10">
    <property type="entry name" value="Histidine kinase-like ATPase, C-terminal domain"/>
    <property type="match status" value="1"/>
</dbReference>